<organism evidence="2 3">
    <name type="scientific">Fusarium redolens</name>
    <dbReference type="NCBI Taxonomy" id="48865"/>
    <lineage>
        <taxon>Eukaryota</taxon>
        <taxon>Fungi</taxon>
        <taxon>Dikarya</taxon>
        <taxon>Ascomycota</taxon>
        <taxon>Pezizomycotina</taxon>
        <taxon>Sordariomycetes</taxon>
        <taxon>Hypocreomycetidae</taxon>
        <taxon>Hypocreales</taxon>
        <taxon>Nectriaceae</taxon>
        <taxon>Fusarium</taxon>
        <taxon>Fusarium redolens species complex</taxon>
    </lineage>
</organism>
<dbReference type="EMBL" id="JAGMUX010000008">
    <property type="protein sequence ID" value="KAH7249850.1"/>
    <property type="molecule type" value="Genomic_DNA"/>
</dbReference>
<feature type="compositionally biased region" description="Basic and acidic residues" evidence="1">
    <location>
        <begin position="35"/>
        <end position="44"/>
    </location>
</feature>
<proteinExistence type="predicted"/>
<dbReference type="Proteomes" id="UP000720189">
    <property type="component" value="Unassembled WGS sequence"/>
</dbReference>
<feature type="compositionally biased region" description="Polar residues" evidence="1">
    <location>
        <begin position="190"/>
        <end position="204"/>
    </location>
</feature>
<accession>A0A9P9H295</accession>
<feature type="compositionally biased region" description="Polar residues" evidence="1">
    <location>
        <begin position="222"/>
        <end position="246"/>
    </location>
</feature>
<protein>
    <submittedName>
        <fullName evidence="2">Uncharacterized protein</fullName>
    </submittedName>
</protein>
<dbReference type="AlphaFoldDB" id="A0A9P9H295"/>
<feature type="region of interest" description="Disordered" evidence="1">
    <location>
        <begin position="20"/>
        <end position="56"/>
    </location>
</feature>
<dbReference type="OrthoDB" id="8062037at2759"/>
<dbReference type="RefSeq" id="XP_046049169.1">
    <property type="nucleotide sequence ID" value="XM_046190131.1"/>
</dbReference>
<sequence length="347" mass="38669">MDTEVERRMSGSFERRFKSIPLRQEGMSSSSQVVEVHKPVESEQRPSYSTPAEENNETRAKKMLLQKNLEQGVSNTVLWEIVSPFDTSVTTLLFQHSNLPNPIWTRRAKLYRQNAIFVHLIHAANLAAAAWKNMPRKCFHRHRQGNIPVFQIGSFLVPERPSTPEPPSNRNLEETSRYRRAIDAPEIASFPSQQEGRNLPSGPSTEMRENPSPAEANKQKTVESISPVGNVSDPDQTNPAEASTSWKLPEVAKQPPLDVRISREVGRSAVGTASVDDTNASKDRINTPASGFIDEKTNVGPRGDIPEEETEEVVTFPDPLKDEPKRSTEEAESKAEGEREAAQPIAS</sequence>
<comment type="caution">
    <text evidence="2">The sequence shown here is derived from an EMBL/GenBank/DDBJ whole genome shotgun (WGS) entry which is preliminary data.</text>
</comment>
<name>A0A9P9H295_FUSRE</name>
<evidence type="ECO:0000313" key="3">
    <source>
        <dbReference type="Proteomes" id="UP000720189"/>
    </source>
</evidence>
<gene>
    <name evidence="2" type="ORF">BKA55DRAFT_539422</name>
</gene>
<feature type="compositionally biased region" description="Basic and acidic residues" evidence="1">
    <location>
        <begin position="319"/>
        <end position="341"/>
    </location>
</feature>
<feature type="region of interest" description="Disordered" evidence="1">
    <location>
        <begin position="184"/>
        <end position="347"/>
    </location>
</feature>
<keyword evidence="3" id="KW-1185">Reference proteome</keyword>
<evidence type="ECO:0000256" key="1">
    <source>
        <dbReference type="SAM" id="MobiDB-lite"/>
    </source>
</evidence>
<reference evidence="2" key="1">
    <citation type="journal article" date="2021" name="Nat. Commun.">
        <title>Genetic determinants of endophytism in the Arabidopsis root mycobiome.</title>
        <authorList>
            <person name="Mesny F."/>
            <person name="Miyauchi S."/>
            <person name="Thiergart T."/>
            <person name="Pickel B."/>
            <person name="Atanasova L."/>
            <person name="Karlsson M."/>
            <person name="Huettel B."/>
            <person name="Barry K.W."/>
            <person name="Haridas S."/>
            <person name="Chen C."/>
            <person name="Bauer D."/>
            <person name="Andreopoulos W."/>
            <person name="Pangilinan J."/>
            <person name="LaButti K."/>
            <person name="Riley R."/>
            <person name="Lipzen A."/>
            <person name="Clum A."/>
            <person name="Drula E."/>
            <person name="Henrissat B."/>
            <person name="Kohler A."/>
            <person name="Grigoriev I.V."/>
            <person name="Martin F.M."/>
            <person name="Hacquard S."/>
        </authorList>
    </citation>
    <scope>NUCLEOTIDE SEQUENCE</scope>
    <source>
        <strain evidence="2">MPI-CAGE-AT-0023</strain>
    </source>
</reference>
<dbReference type="GeneID" id="70220085"/>
<evidence type="ECO:0000313" key="2">
    <source>
        <dbReference type="EMBL" id="KAH7249850.1"/>
    </source>
</evidence>